<dbReference type="CDD" id="cd05269">
    <property type="entry name" value="TMR_SDR_a"/>
    <property type="match status" value="1"/>
</dbReference>
<dbReference type="EMBL" id="JBEZFP010000240">
    <property type="protein sequence ID" value="MEU8140107.1"/>
    <property type="molecule type" value="Genomic_DNA"/>
</dbReference>
<sequence length="274" mass="29746">MNTTPILVLGGTGKTGRHVVDALVRRGHRVRAVSRSTSPRFDWHDRDTWKEALSGVGAVYIVEPDDGPVPLGEFSRLAVEAGVVRQVLLSARSRDDIHVALKGASEAAVRESGAEWTMLRPAWFHQNFTELPMFTESLAAGELRLPTGEGREPFIDARDIGEVAAEALTAPGHAGKVYELTGPQSLTFAEAVALVGGATGRELRFRAVSEEDYATDLLAAGLPEEHHEMFIGLFRVIREGRAEGETGDVREVLGREPRSFAAWLAEDVEVTRGG</sequence>
<dbReference type="EC" id="1.6.5.2" evidence="2"/>
<accession>A0ABV3DXZ0</accession>
<dbReference type="Proteomes" id="UP001551482">
    <property type="component" value="Unassembled WGS sequence"/>
</dbReference>
<dbReference type="RefSeq" id="WP_358364912.1">
    <property type="nucleotide sequence ID" value="NZ_JBEZFP010000240.1"/>
</dbReference>
<dbReference type="Pfam" id="PF05368">
    <property type="entry name" value="NmrA"/>
    <property type="match status" value="1"/>
</dbReference>
<dbReference type="Gene3D" id="3.40.50.720">
    <property type="entry name" value="NAD(P)-binding Rossmann-like Domain"/>
    <property type="match status" value="1"/>
</dbReference>
<feature type="domain" description="NmrA-like" evidence="1">
    <location>
        <begin position="5"/>
        <end position="242"/>
    </location>
</feature>
<proteinExistence type="predicted"/>
<dbReference type="SUPFAM" id="SSF51735">
    <property type="entry name" value="NAD(P)-binding Rossmann-fold domains"/>
    <property type="match status" value="1"/>
</dbReference>
<dbReference type="InterPro" id="IPR051604">
    <property type="entry name" value="Ergot_Alk_Oxidoreductase"/>
</dbReference>
<evidence type="ECO:0000313" key="2">
    <source>
        <dbReference type="EMBL" id="MEU8140107.1"/>
    </source>
</evidence>
<evidence type="ECO:0000313" key="3">
    <source>
        <dbReference type="Proteomes" id="UP001551482"/>
    </source>
</evidence>
<reference evidence="2 3" key="1">
    <citation type="submission" date="2024-06" db="EMBL/GenBank/DDBJ databases">
        <title>The Natural Products Discovery Center: Release of the First 8490 Sequenced Strains for Exploring Actinobacteria Biosynthetic Diversity.</title>
        <authorList>
            <person name="Kalkreuter E."/>
            <person name="Kautsar S.A."/>
            <person name="Yang D."/>
            <person name="Bader C.D."/>
            <person name="Teijaro C.N."/>
            <person name="Fluegel L."/>
            <person name="Davis C.M."/>
            <person name="Simpson J.R."/>
            <person name="Lauterbach L."/>
            <person name="Steele A.D."/>
            <person name="Gui C."/>
            <person name="Meng S."/>
            <person name="Li G."/>
            <person name="Viehrig K."/>
            <person name="Ye F."/>
            <person name="Su P."/>
            <person name="Kiefer A.F."/>
            <person name="Nichols A."/>
            <person name="Cepeda A.J."/>
            <person name="Yan W."/>
            <person name="Fan B."/>
            <person name="Jiang Y."/>
            <person name="Adhikari A."/>
            <person name="Zheng C.-J."/>
            <person name="Schuster L."/>
            <person name="Cowan T.M."/>
            <person name="Smanski M.J."/>
            <person name="Chevrette M.G."/>
            <person name="De Carvalho L.P.S."/>
            <person name="Shen B."/>
        </authorList>
    </citation>
    <scope>NUCLEOTIDE SEQUENCE [LARGE SCALE GENOMIC DNA]</scope>
    <source>
        <strain evidence="2 3">NPDC048946</strain>
    </source>
</reference>
<name>A0ABV3DXZ0_9ACTN</name>
<comment type="caution">
    <text evidence="2">The sequence shown here is derived from an EMBL/GenBank/DDBJ whole genome shotgun (WGS) entry which is preliminary data.</text>
</comment>
<dbReference type="InterPro" id="IPR008030">
    <property type="entry name" value="NmrA-like"/>
</dbReference>
<keyword evidence="3" id="KW-1185">Reference proteome</keyword>
<keyword evidence="2" id="KW-0560">Oxidoreductase</keyword>
<dbReference type="InterPro" id="IPR036291">
    <property type="entry name" value="NAD(P)-bd_dom_sf"/>
</dbReference>
<protein>
    <submittedName>
        <fullName evidence="2">SDR family oxidoreductase</fullName>
        <ecNumber evidence="2">1.6.5.2</ecNumber>
    </submittedName>
</protein>
<dbReference type="PANTHER" id="PTHR43162">
    <property type="match status" value="1"/>
</dbReference>
<gene>
    <name evidence="2" type="ORF">AB0C36_42305</name>
</gene>
<evidence type="ECO:0000259" key="1">
    <source>
        <dbReference type="Pfam" id="PF05368"/>
    </source>
</evidence>
<dbReference type="PANTHER" id="PTHR43162:SF1">
    <property type="entry name" value="PRESTALK A DIFFERENTIATION PROTEIN A"/>
    <property type="match status" value="1"/>
</dbReference>
<dbReference type="Gene3D" id="3.90.25.10">
    <property type="entry name" value="UDP-galactose 4-epimerase, domain 1"/>
    <property type="match status" value="1"/>
</dbReference>
<organism evidence="2 3">
    <name type="scientific">Streptodolium elevatio</name>
    <dbReference type="NCBI Taxonomy" id="3157996"/>
    <lineage>
        <taxon>Bacteria</taxon>
        <taxon>Bacillati</taxon>
        <taxon>Actinomycetota</taxon>
        <taxon>Actinomycetes</taxon>
        <taxon>Kitasatosporales</taxon>
        <taxon>Streptomycetaceae</taxon>
        <taxon>Streptodolium</taxon>
    </lineage>
</organism>
<dbReference type="GO" id="GO:0003955">
    <property type="term" value="F:NAD(P)H dehydrogenase (quinone) activity"/>
    <property type="evidence" value="ECO:0007669"/>
    <property type="project" value="UniProtKB-EC"/>
</dbReference>